<gene>
    <name evidence="2" type="ORF">GCM10010123_29670</name>
</gene>
<dbReference type="Proteomes" id="UP000649739">
    <property type="component" value="Unassembled WGS sequence"/>
</dbReference>
<reference evidence="2" key="1">
    <citation type="journal article" date="2014" name="Int. J. Syst. Evol. Microbiol.">
        <title>Complete genome sequence of Corynebacterium casei LMG S-19264T (=DSM 44701T), isolated from a smear-ripened cheese.</title>
        <authorList>
            <consortium name="US DOE Joint Genome Institute (JGI-PGF)"/>
            <person name="Walter F."/>
            <person name="Albersmeier A."/>
            <person name="Kalinowski J."/>
            <person name="Ruckert C."/>
        </authorList>
    </citation>
    <scope>NUCLEOTIDE SEQUENCE</scope>
    <source>
        <strain evidence="2">JCM 3090</strain>
    </source>
</reference>
<dbReference type="EMBL" id="BMQB01000006">
    <property type="protein sequence ID" value="GGJ97708.1"/>
    <property type="molecule type" value="Genomic_DNA"/>
</dbReference>
<proteinExistence type="predicted"/>
<evidence type="ECO:0000313" key="3">
    <source>
        <dbReference type="Proteomes" id="UP000649739"/>
    </source>
</evidence>
<organism evidence="2 3">
    <name type="scientific">Pilimelia anulata</name>
    <dbReference type="NCBI Taxonomy" id="53371"/>
    <lineage>
        <taxon>Bacteria</taxon>
        <taxon>Bacillati</taxon>
        <taxon>Actinomycetota</taxon>
        <taxon>Actinomycetes</taxon>
        <taxon>Micromonosporales</taxon>
        <taxon>Micromonosporaceae</taxon>
        <taxon>Pilimelia</taxon>
    </lineage>
</organism>
<evidence type="ECO:0000256" key="1">
    <source>
        <dbReference type="SAM" id="MobiDB-lite"/>
    </source>
</evidence>
<accession>A0A8J3BAW8</accession>
<name>A0A8J3BAW8_9ACTN</name>
<protein>
    <submittedName>
        <fullName evidence="2">Uncharacterized protein</fullName>
    </submittedName>
</protein>
<dbReference type="AlphaFoldDB" id="A0A8J3BAW8"/>
<comment type="caution">
    <text evidence="2">The sequence shown here is derived from an EMBL/GenBank/DDBJ whole genome shotgun (WGS) entry which is preliminary data.</text>
</comment>
<sequence>MRCSYGVSANAAATGANLINWGRAPTTLTTFTGGSLRRYGRNERLHRTGSAPPRPDGPPDTAMRYFEAWSCDYGKC</sequence>
<evidence type="ECO:0000313" key="2">
    <source>
        <dbReference type="EMBL" id="GGJ97708.1"/>
    </source>
</evidence>
<feature type="region of interest" description="Disordered" evidence="1">
    <location>
        <begin position="32"/>
        <end position="60"/>
    </location>
</feature>
<keyword evidence="3" id="KW-1185">Reference proteome</keyword>
<reference evidence="2" key="2">
    <citation type="submission" date="2020-09" db="EMBL/GenBank/DDBJ databases">
        <authorList>
            <person name="Sun Q."/>
            <person name="Ohkuma M."/>
        </authorList>
    </citation>
    <scope>NUCLEOTIDE SEQUENCE</scope>
    <source>
        <strain evidence="2">JCM 3090</strain>
    </source>
</reference>